<evidence type="ECO:0000256" key="1">
    <source>
        <dbReference type="SAM" id="MobiDB-lite"/>
    </source>
</evidence>
<name>A0A4Z1FLB7_9HELO</name>
<feature type="region of interest" description="Disordered" evidence="1">
    <location>
        <begin position="1"/>
        <end position="64"/>
    </location>
</feature>
<feature type="region of interest" description="Disordered" evidence="1">
    <location>
        <begin position="86"/>
        <end position="109"/>
    </location>
</feature>
<feature type="compositionally biased region" description="Low complexity" evidence="1">
    <location>
        <begin position="37"/>
        <end position="49"/>
    </location>
</feature>
<sequence length="201" mass="22003">MSEQSEYNHQASEAFQDNDFPENFDDLFNKAYEEEAAAAALASEPQASATLAENGQVEKTSEEDGFFYDFETDIEKAQETTAAAVLAPEPQAENGQIDEDAEGNGFPANFNMEFDEAYEREQRAAAAVPVAPIVPASQQQANARLASIQVYNRRKASNATSQATSQGTSRKGRKEEKNRLLSGQWYIDGASYLLGLIVDAK</sequence>
<comment type="caution">
    <text evidence="2">The sequence shown here is derived from an EMBL/GenBank/DDBJ whole genome shotgun (WGS) entry which is preliminary data.</text>
</comment>
<feature type="compositionally biased region" description="Polar residues" evidence="1">
    <location>
        <begin position="1"/>
        <end position="15"/>
    </location>
</feature>
<proteinExistence type="predicted"/>
<dbReference type="AlphaFoldDB" id="A0A4Z1FLB7"/>
<gene>
    <name evidence="2" type="ORF">BPAE_0121g00040</name>
</gene>
<dbReference type="Proteomes" id="UP000297910">
    <property type="component" value="Unassembled WGS sequence"/>
</dbReference>
<accession>A0A4Z1FLB7</accession>
<evidence type="ECO:0000313" key="2">
    <source>
        <dbReference type="EMBL" id="TGO23789.1"/>
    </source>
</evidence>
<evidence type="ECO:0000313" key="3">
    <source>
        <dbReference type="Proteomes" id="UP000297910"/>
    </source>
</evidence>
<feature type="compositionally biased region" description="Polar residues" evidence="1">
    <location>
        <begin position="157"/>
        <end position="169"/>
    </location>
</feature>
<keyword evidence="3" id="KW-1185">Reference proteome</keyword>
<organism evidence="2 3">
    <name type="scientific">Botrytis paeoniae</name>
    <dbReference type="NCBI Taxonomy" id="278948"/>
    <lineage>
        <taxon>Eukaryota</taxon>
        <taxon>Fungi</taxon>
        <taxon>Dikarya</taxon>
        <taxon>Ascomycota</taxon>
        <taxon>Pezizomycotina</taxon>
        <taxon>Leotiomycetes</taxon>
        <taxon>Helotiales</taxon>
        <taxon>Sclerotiniaceae</taxon>
        <taxon>Botrytis</taxon>
    </lineage>
</organism>
<dbReference type="EMBL" id="PQXI01000121">
    <property type="protein sequence ID" value="TGO23789.1"/>
    <property type="molecule type" value="Genomic_DNA"/>
</dbReference>
<reference evidence="2 3" key="1">
    <citation type="submission" date="2017-12" db="EMBL/GenBank/DDBJ databases">
        <title>Comparative genomics of Botrytis spp.</title>
        <authorList>
            <person name="Valero-Jimenez C.A."/>
            <person name="Tapia P."/>
            <person name="Veloso J."/>
            <person name="Silva-Moreno E."/>
            <person name="Staats M."/>
            <person name="Valdes J.H."/>
            <person name="Van Kan J.A.L."/>
        </authorList>
    </citation>
    <scope>NUCLEOTIDE SEQUENCE [LARGE SCALE GENOMIC DNA]</scope>
    <source>
        <strain evidence="2 3">Bp0003</strain>
    </source>
</reference>
<protein>
    <submittedName>
        <fullName evidence="2">Uncharacterized protein</fullName>
    </submittedName>
</protein>
<feature type="region of interest" description="Disordered" evidence="1">
    <location>
        <begin position="154"/>
        <end position="178"/>
    </location>
</feature>